<dbReference type="EMBL" id="JADMLG010000009">
    <property type="protein sequence ID" value="MBH0778982.1"/>
    <property type="molecule type" value="Genomic_DNA"/>
</dbReference>
<dbReference type="PANTHER" id="PTHR30290">
    <property type="entry name" value="PERIPLASMIC BINDING COMPONENT OF ABC TRANSPORTER"/>
    <property type="match status" value="1"/>
</dbReference>
<feature type="domain" description="Solute-binding protein family 5" evidence="2">
    <location>
        <begin position="119"/>
        <end position="462"/>
    </location>
</feature>
<dbReference type="AlphaFoldDB" id="A0A931IF77"/>
<reference evidence="3" key="1">
    <citation type="submission" date="2020-11" db="EMBL/GenBank/DDBJ databases">
        <title>Nocardia NEAU-351.nov., a novel actinomycete isolated from the cow dung.</title>
        <authorList>
            <person name="Zhang X."/>
        </authorList>
    </citation>
    <scope>NUCLEOTIDE SEQUENCE</scope>
    <source>
        <strain evidence="3">NEAU-351</strain>
    </source>
</reference>
<evidence type="ECO:0000313" key="3">
    <source>
        <dbReference type="EMBL" id="MBH0778982.1"/>
    </source>
</evidence>
<dbReference type="InterPro" id="IPR039424">
    <property type="entry name" value="SBP_5"/>
</dbReference>
<proteinExistence type="predicted"/>
<dbReference type="Gene3D" id="3.10.105.10">
    <property type="entry name" value="Dipeptide-binding Protein, Domain 3"/>
    <property type="match status" value="1"/>
</dbReference>
<protein>
    <submittedName>
        <fullName evidence="3">ABC transporter family substrate-binding protein</fullName>
    </submittedName>
</protein>
<evidence type="ECO:0000313" key="4">
    <source>
        <dbReference type="Proteomes" id="UP000655751"/>
    </source>
</evidence>
<dbReference type="Pfam" id="PF00496">
    <property type="entry name" value="SBP_bac_5"/>
    <property type="match status" value="1"/>
</dbReference>
<keyword evidence="1" id="KW-0732">Signal</keyword>
<dbReference type="GO" id="GO:1904680">
    <property type="term" value="F:peptide transmembrane transporter activity"/>
    <property type="evidence" value="ECO:0007669"/>
    <property type="project" value="TreeGrafter"/>
</dbReference>
<dbReference type="InterPro" id="IPR000914">
    <property type="entry name" value="SBP_5_dom"/>
</dbReference>
<evidence type="ECO:0000256" key="1">
    <source>
        <dbReference type="SAM" id="SignalP"/>
    </source>
</evidence>
<comment type="caution">
    <text evidence="3">The sequence shown here is derived from an EMBL/GenBank/DDBJ whole genome shotgun (WGS) entry which is preliminary data.</text>
</comment>
<dbReference type="Gene3D" id="3.90.76.10">
    <property type="entry name" value="Dipeptide-binding Protein, Domain 1"/>
    <property type="match status" value="1"/>
</dbReference>
<feature type="chain" id="PRO_5039212904" evidence="1">
    <location>
        <begin position="29"/>
        <end position="557"/>
    </location>
</feature>
<feature type="signal peptide" evidence="1">
    <location>
        <begin position="1"/>
        <end position="28"/>
    </location>
</feature>
<keyword evidence="4" id="KW-1185">Reference proteome</keyword>
<dbReference type="GO" id="GO:0043190">
    <property type="term" value="C:ATP-binding cassette (ABC) transporter complex"/>
    <property type="evidence" value="ECO:0007669"/>
    <property type="project" value="InterPro"/>
</dbReference>
<dbReference type="GO" id="GO:0015833">
    <property type="term" value="P:peptide transport"/>
    <property type="evidence" value="ECO:0007669"/>
    <property type="project" value="TreeGrafter"/>
</dbReference>
<dbReference type="Gene3D" id="3.40.190.10">
    <property type="entry name" value="Periplasmic binding protein-like II"/>
    <property type="match status" value="1"/>
</dbReference>
<evidence type="ECO:0000259" key="2">
    <source>
        <dbReference type="Pfam" id="PF00496"/>
    </source>
</evidence>
<dbReference type="CDD" id="cd08501">
    <property type="entry name" value="PBP2_Lpqw"/>
    <property type="match status" value="1"/>
</dbReference>
<gene>
    <name evidence="3" type="ORF">IT779_22140</name>
</gene>
<dbReference type="RefSeq" id="WP_196151303.1">
    <property type="nucleotide sequence ID" value="NZ_JADMLG010000009.1"/>
</dbReference>
<sequence length="557" mass="60168">MRTRSPRALARMAAPLLAVGLIVTGCSGDSTVTAGGNTIGAGIDINPHDPSELRDGGNLRLTLSGFPSTFNSLQVDADGDAAELVSWTLPYAATATAAGEILVDHDYFTDIALTGTEPQQITYTINPKAVWSDGSPITWEDLAGQANALSGRDKAYLVGGTQGYDRIAKVERGADDRQAVVTMAKHYAEWRGLFNPLFPKATTATAQTFNDFDRNAPQISAGPFQVTSIDRAQQRIVLSRNPKWWGDTPKLDTVTYSVLDDSARLNALQNNELDSAPISGIDEVTAATGTPGIAVKRAPALQFTHMTFNGAPGSILADPRLRVAVSKGIDRQAIANALLHGVVENPQTLNNHIYLNGQQGYRDNAQSVAFDPARAAEELDALGWKLNGKVREKDGRKLVLRNVMYQSETWSQVAQIAQNNLAAIGVELQIQSFPGNGLFTDVVFPGNFEIANFSWGKSIFPLGALSQIYAYDPNSMLGNMGRIGSPELNAFIEEIISELDPQKAMDMANEADRMIFEEGFSLPLYQLPGTVAQRENLANWGAFGLQSADYTKVGFLK</sequence>
<dbReference type="SUPFAM" id="SSF53850">
    <property type="entry name" value="Periplasmic binding protein-like II"/>
    <property type="match status" value="1"/>
</dbReference>
<accession>A0A931IF77</accession>
<name>A0A931IF77_9NOCA</name>
<dbReference type="PROSITE" id="PS51257">
    <property type="entry name" value="PROKAR_LIPOPROTEIN"/>
    <property type="match status" value="1"/>
</dbReference>
<organism evidence="3 4">
    <name type="scientific">Nocardia bovistercoris</name>
    <dbReference type="NCBI Taxonomy" id="2785916"/>
    <lineage>
        <taxon>Bacteria</taxon>
        <taxon>Bacillati</taxon>
        <taxon>Actinomycetota</taxon>
        <taxon>Actinomycetes</taxon>
        <taxon>Mycobacteriales</taxon>
        <taxon>Nocardiaceae</taxon>
        <taxon>Nocardia</taxon>
    </lineage>
</organism>
<dbReference type="PANTHER" id="PTHR30290:SF65">
    <property type="entry name" value="MONOACYL PHOSPHATIDYLINOSITOL TETRAMANNOSIDE-BINDING PROTEIN LPQW-RELATED"/>
    <property type="match status" value="1"/>
</dbReference>
<dbReference type="Proteomes" id="UP000655751">
    <property type="component" value="Unassembled WGS sequence"/>
</dbReference>
<dbReference type="GO" id="GO:0042597">
    <property type="term" value="C:periplasmic space"/>
    <property type="evidence" value="ECO:0007669"/>
    <property type="project" value="UniProtKB-ARBA"/>
</dbReference>